<comment type="caution">
    <text evidence="3">The sequence shown here is derived from an EMBL/GenBank/DDBJ whole genome shotgun (WGS) entry which is preliminary data.</text>
</comment>
<accession>A0A7J5DV84</accession>
<evidence type="ECO:0000256" key="2">
    <source>
        <dbReference type="PROSITE-ProRule" id="PRU00252"/>
    </source>
</evidence>
<dbReference type="SUPFAM" id="SSF50249">
    <property type="entry name" value="Nucleic acid-binding proteins"/>
    <property type="match status" value="1"/>
</dbReference>
<evidence type="ECO:0000313" key="4">
    <source>
        <dbReference type="Proteomes" id="UP000449906"/>
    </source>
</evidence>
<keyword evidence="1 2" id="KW-0238">DNA-binding</keyword>
<gene>
    <name evidence="3" type="ORF">F9L07_19370</name>
</gene>
<dbReference type="InterPro" id="IPR000424">
    <property type="entry name" value="Primosome_PriB/ssb"/>
</dbReference>
<dbReference type="InterPro" id="IPR012340">
    <property type="entry name" value="NA-bd_OB-fold"/>
</dbReference>
<name>A0A7J5DV84_NOCSI</name>
<reference evidence="3 4" key="1">
    <citation type="submission" date="2019-09" db="EMBL/GenBank/DDBJ databases">
        <title>Pimelobacter sp. isolated from Paulinella.</title>
        <authorList>
            <person name="Jeong S.E."/>
        </authorList>
    </citation>
    <scope>NUCLEOTIDE SEQUENCE [LARGE SCALE GENOMIC DNA]</scope>
    <source>
        <strain evidence="3 4">Pch-N</strain>
    </source>
</reference>
<dbReference type="Pfam" id="PF00436">
    <property type="entry name" value="SSB"/>
    <property type="match status" value="1"/>
</dbReference>
<protein>
    <submittedName>
        <fullName evidence="3">Single-stranded DNA-binding protein</fullName>
    </submittedName>
</protein>
<proteinExistence type="predicted"/>
<dbReference type="AlphaFoldDB" id="A0A7J5DV84"/>
<dbReference type="PROSITE" id="PS50935">
    <property type="entry name" value="SSB"/>
    <property type="match status" value="1"/>
</dbReference>
<dbReference type="GO" id="GO:0003697">
    <property type="term" value="F:single-stranded DNA binding"/>
    <property type="evidence" value="ECO:0007669"/>
    <property type="project" value="InterPro"/>
</dbReference>
<dbReference type="Gene3D" id="2.40.50.140">
    <property type="entry name" value="Nucleic acid-binding proteins"/>
    <property type="match status" value="1"/>
</dbReference>
<dbReference type="Proteomes" id="UP000449906">
    <property type="component" value="Unassembled WGS sequence"/>
</dbReference>
<organism evidence="3 4">
    <name type="scientific">Nocardioides simplex</name>
    <name type="common">Arthrobacter simplex</name>
    <dbReference type="NCBI Taxonomy" id="2045"/>
    <lineage>
        <taxon>Bacteria</taxon>
        <taxon>Bacillati</taxon>
        <taxon>Actinomycetota</taxon>
        <taxon>Actinomycetes</taxon>
        <taxon>Propionibacteriales</taxon>
        <taxon>Nocardioidaceae</taxon>
        <taxon>Pimelobacter</taxon>
    </lineage>
</organism>
<dbReference type="EMBL" id="WBVM01000002">
    <property type="protein sequence ID" value="KAB2809211.1"/>
    <property type="molecule type" value="Genomic_DNA"/>
</dbReference>
<evidence type="ECO:0000313" key="3">
    <source>
        <dbReference type="EMBL" id="KAB2809211.1"/>
    </source>
</evidence>
<sequence>MTNATLVTVQGWIGNVPTTREVGGVPVLSFRVGCTPRHFSRTAGEWVDGETQWYGVSAWRRLAAHAAASLHQGDPVVVHGRLTHRTYVNKHGLEAVAVEIDALTLGHDLTRGVATFVKAAAAPADAVDAAGPDAGRSAAA</sequence>
<evidence type="ECO:0000256" key="1">
    <source>
        <dbReference type="ARBA" id="ARBA00023125"/>
    </source>
</evidence>
<dbReference type="RefSeq" id="WP_151581420.1">
    <property type="nucleotide sequence ID" value="NZ_WBVM01000002.1"/>
</dbReference>